<sequence>MILVDAIFSVYKYIDITVIFITSLFILWLSSISSDRLLGIILFLLSLLLITPYIFMAAYVALILSVNLMFV</sequence>
<accession>A0A3S4E2G9</accession>
<comment type="caution">
    <text evidence="1">The sequence shown here is derived from an EMBL/GenBank/DDBJ whole genome shotgun (WGS) entry which is preliminary data.</text>
</comment>
<evidence type="ECO:0000313" key="1">
    <source>
        <dbReference type="EMBL" id="MBE8613329.1"/>
    </source>
</evidence>
<reference evidence="1" key="1">
    <citation type="submission" date="2017-12" db="EMBL/GenBank/DDBJ databases">
        <title>Genome sequencing and analysis.</title>
        <authorList>
            <person name="Huang Y.-T."/>
        </authorList>
    </citation>
    <scope>NUCLEOTIDE SEQUENCE</scope>
    <source>
        <strain evidence="1">VGH116</strain>
    </source>
</reference>
<gene>
    <name evidence="1" type="ORF">CYG68_13075</name>
</gene>
<dbReference type="EMBL" id="PKLF01000011">
    <property type="protein sequence ID" value="MBE8613329.1"/>
    <property type="molecule type" value="Genomic_DNA"/>
</dbReference>
<evidence type="ECO:0000313" key="2">
    <source>
        <dbReference type="Proteomes" id="UP000650477"/>
    </source>
</evidence>
<organism evidence="1 2">
    <name type="scientific">Morganella morganii</name>
    <name type="common">Proteus morganii</name>
    <dbReference type="NCBI Taxonomy" id="582"/>
    <lineage>
        <taxon>Bacteria</taxon>
        <taxon>Pseudomonadati</taxon>
        <taxon>Pseudomonadota</taxon>
        <taxon>Gammaproteobacteria</taxon>
        <taxon>Enterobacterales</taxon>
        <taxon>Morganellaceae</taxon>
        <taxon>Morganella</taxon>
    </lineage>
</organism>
<protein>
    <submittedName>
        <fullName evidence="1">Uncharacterized protein</fullName>
    </submittedName>
</protein>
<name>A0A3S4E2G9_MORMO</name>
<proteinExistence type="predicted"/>
<dbReference type="AlphaFoldDB" id="A0A3S4E2G9"/>
<dbReference type="Proteomes" id="UP000650477">
    <property type="component" value="Unassembled WGS sequence"/>
</dbReference>